<accession>A0A176WNC5</accession>
<comment type="caution">
    <text evidence="2">The sequence shown here is derived from an EMBL/GenBank/DDBJ whole genome shotgun (WGS) entry which is preliminary data.</text>
</comment>
<proteinExistence type="predicted"/>
<protein>
    <submittedName>
        <fullName evidence="2">Uncharacterized protein</fullName>
    </submittedName>
</protein>
<dbReference type="AlphaFoldDB" id="A0A176WNC5"/>
<name>A0A176WNC5_MARPO</name>
<reference evidence="2" key="1">
    <citation type="submission" date="2016-03" db="EMBL/GenBank/DDBJ databases">
        <title>Mechanisms controlling the formation of the plant cell surface in tip-growing cells are functionally conserved among land plants.</title>
        <authorList>
            <person name="Honkanen S."/>
            <person name="Jones V.A."/>
            <person name="Morieri G."/>
            <person name="Champion C."/>
            <person name="Hetherington A.J."/>
            <person name="Kelly S."/>
            <person name="Saint-Marcoux D."/>
            <person name="Proust H."/>
            <person name="Prescott H."/>
            <person name="Dolan L."/>
        </authorList>
    </citation>
    <scope>NUCLEOTIDE SEQUENCE [LARGE SCALE GENOMIC DNA]</scope>
    <source>
        <tissue evidence="2">Whole gametophyte</tissue>
    </source>
</reference>
<feature type="compositionally biased region" description="Low complexity" evidence="1">
    <location>
        <begin position="63"/>
        <end position="75"/>
    </location>
</feature>
<dbReference type="EMBL" id="LVLJ01000455">
    <property type="protein sequence ID" value="OAE34083.1"/>
    <property type="molecule type" value="Genomic_DNA"/>
</dbReference>
<evidence type="ECO:0000313" key="3">
    <source>
        <dbReference type="Proteomes" id="UP000077202"/>
    </source>
</evidence>
<keyword evidence="3" id="KW-1185">Reference proteome</keyword>
<dbReference type="Proteomes" id="UP000077202">
    <property type="component" value="Unassembled WGS sequence"/>
</dbReference>
<evidence type="ECO:0000313" key="2">
    <source>
        <dbReference type="EMBL" id="OAE34083.1"/>
    </source>
</evidence>
<evidence type="ECO:0000256" key="1">
    <source>
        <dbReference type="SAM" id="MobiDB-lite"/>
    </source>
</evidence>
<sequence length="126" mass="13674">MYFTLVRKEGRKEGSQGVVGSLSTVKTFFQSKRKCRSELRVSISSSSVWTLEATKVGTKSKPAADAQAQAQAQAAAPPPPAQHQILGAPVAVEPQNRTNRSRLECAVEARIRVSITARIQSQSNHE</sequence>
<gene>
    <name evidence="2" type="ORF">AXG93_2891s1060</name>
</gene>
<organism evidence="2 3">
    <name type="scientific">Marchantia polymorpha subsp. ruderalis</name>
    <dbReference type="NCBI Taxonomy" id="1480154"/>
    <lineage>
        <taxon>Eukaryota</taxon>
        <taxon>Viridiplantae</taxon>
        <taxon>Streptophyta</taxon>
        <taxon>Embryophyta</taxon>
        <taxon>Marchantiophyta</taxon>
        <taxon>Marchantiopsida</taxon>
        <taxon>Marchantiidae</taxon>
        <taxon>Marchantiales</taxon>
        <taxon>Marchantiaceae</taxon>
        <taxon>Marchantia</taxon>
    </lineage>
</organism>
<feature type="region of interest" description="Disordered" evidence="1">
    <location>
        <begin position="56"/>
        <end position="86"/>
    </location>
</feature>